<feature type="transmembrane region" description="Helical" evidence="1">
    <location>
        <begin position="21"/>
        <end position="50"/>
    </location>
</feature>
<name>A0ABW4HL04_9FLAO</name>
<evidence type="ECO:0000256" key="1">
    <source>
        <dbReference type="SAM" id="Phobius"/>
    </source>
</evidence>
<gene>
    <name evidence="2" type="ORF">ACFSC2_23425</name>
</gene>
<feature type="transmembrane region" description="Helical" evidence="1">
    <location>
        <begin position="156"/>
        <end position="179"/>
    </location>
</feature>
<dbReference type="RefSeq" id="WP_379813523.1">
    <property type="nucleotide sequence ID" value="NZ_JBHUDZ010000018.1"/>
</dbReference>
<reference evidence="3" key="1">
    <citation type="journal article" date="2019" name="Int. J. Syst. Evol. Microbiol.">
        <title>The Global Catalogue of Microorganisms (GCM) 10K type strain sequencing project: providing services to taxonomists for standard genome sequencing and annotation.</title>
        <authorList>
            <consortium name="The Broad Institute Genomics Platform"/>
            <consortium name="The Broad Institute Genome Sequencing Center for Infectious Disease"/>
            <person name="Wu L."/>
            <person name="Ma J."/>
        </authorList>
    </citation>
    <scope>NUCLEOTIDE SEQUENCE [LARGE SCALE GENOMIC DNA]</scope>
    <source>
        <strain evidence="3">CCUG 70865</strain>
    </source>
</reference>
<keyword evidence="1" id="KW-0472">Membrane</keyword>
<protein>
    <recommendedName>
        <fullName evidence="4">DUF3592 domain-containing protein</fullName>
    </recommendedName>
</protein>
<sequence>MKILDFLKNTFSKNNKNYKRNLALLLFFALFLLFSNIEIASLFFGGGFIYGGFYMRNYTKKIEKNGIKTKAKIVDFKIVEVKKRRRSNYPGKSGYEKIKLYFPIVVFKDKNENEITHEVDSNTNFRQVNDLIDIIYLNSSNGYQVLIDSNWRMSQFYIILILIGFYFFVTGLFAAISWLSM</sequence>
<dbReference type="EMBL" id="JBHUDZ010000018">
    <property type="protein sequence ID" value="MFD1605707.1"/>
    <property type="molecule type" value="Genomic_DNA"/>
</dbReference>
<keyword evidence="1" id="KW-1133">Transmembrane helix</keyword>
<evidence type="ECO:0008006" key="4">
    <source>
        <dbReference type="Google" id="ProtNLM"/>
    </source>
</evidence>
<dbReference type="Proteomes" id="UP001597138">
    <property type="component" value="Unassembled WGS sequence"/>
</dbReference>
<keyword evidence="3" id="KW-1185">Reference proteome</keyword>
<comment type="caution">
    <text evidence="2">The sequence shown here is derived from an EMBL/GenBank/DDBJ whole genome shotgun (WGS) entry which is preliminary data.</text>
</comment>
<accession>A0ABW4HL04</accession>
<keyword evidence="1" id="KW-0812">Transmembrane</keyword>
<evidence type="ECO:0000313" key="2">
    <source>
        <dbReference type="EMBL" id="MFD1605707.1"/>
    </source>
</evidence>
<organism evidence="2 3">
    <name type="scientific">Flavobacterium artemisiae</name>
    <dbReference type="NCBI Taxonomy" id="2126556"/>
    <lineage>
        <taxon>Bacteria</taxon>
        <taxon>Pseudomonadati</taxon>
        <taxon>Bacteroidota</taxon>
        <taxon>Flavobacteriia</taxon>
        <taxon>Flavobacteriales</taxon>
        <taxon>Flavobacteriaceae</taxon>
        <taxon>Flavobacterium</taxon>
    </lineage>
</organism>
<evidence type="ECO:0000313" key="3">
    <source>
        <dbReference type="Proteomes" id="UP001597138"/>
    </source>
</evidence>
<proteinExistence type="predicted"/>